<dbReference type="Proteomes" id="UP000829998">
    <property type="component" value="Chromosome"/>
</dbReference>
<evidence type="ECO:0000313" key="1">
    <source>
        <dbReference type="EMBL" id="UPZ14022.1"/>
    </source>
</evidence>
<dbReference type="RefSeq" id="WP_248726347.1">
    <property type="nucleotide sequence ID" value="NZ_CP096829.1"/>
</dbReference>
<dbReference type="EMBL" id="CP096829">
    <property type="protein sequence ID" value="UPZ14022.1"/>
    <property type="molecule type" value="Genomic_DNA"/>
</dbReference>
<reference evidence="1 2" key="1">
    <citation type="submission" date="2022-04" db="EMBL/GenBank/DDBJ databases">
        <authorList>
            <person name="Ra J.-S."/>
            <person name="Kim S.-B."/>
        </authorList>
    </citation>
    <scope>NUCLEOTIDE SEQUENCE [LARGE SCALE GENOMIC DNA]</scope>
    <source>
        <strain evidence="1 2">MMS21-Er5</strain>
    </source>
</reference>
<sequence>MNFDAKDDSLIKNLKVKHLYVRFFDVDWGANDDEAVPVADIKTINFNKSKTEITPCVFIKNEVFLQTNKEQLDTLAIRIINRVEAIADNSIEFKRNKTIYSKVDFKEVLIDCDWSPKTKDNYFYLLKRIKDNCPNIKIAATIRLWQYKYATKAGVPPVDRGLLMCYNISKPTDINAENSIGTSRELAQYITHDKYKLKLDIALPIYSWAVVFRGNQFKGILSDYSKLLSDSVELKQLNANNYILKNDILIGKKYLRNGDLIRIEKISDDELEKMISIVKNKIKIDNQTKVTFFAFDKKYINDYGIQKISKYYAQF</sequence>
<accession>A0ABY4LLP9</accession>
<evidence type="ECO:0000313" key="2">
    <source>
        <dbReference type="Proteomes" id="UP000829998"/>
    </source>
</evidence>
<organism evidence="1 2">
    <name type="scientific">Flavobacterium humidisoli</name>
    <dbReference type="NCBI Taxonomy" id="2937442"/>
    <lineage>
        <taxon>Bacteria</taxon>
        <taxon>Pseudomonadati</taxon>
        <taxon>Bacteroidota</taxon>
        <taxon>Flavobacteriia</taxon>
        <taxon>Flavobacteriales</taxon>
        <taxon>Flavobacteriaceae</taxon>
        <taxon>Flavobacterium</taxon>
    </lineage>
</organism>
<proteinExistence type="predicted"/>
<gene>
    <name evidence="1" type="ORF">M0M44_14810</name>
</gene>
<protein>
    <submittedName>
        <fullName evidence="1">Uncharacterized protein</fullName>
    </submittedName>
</protein>
<name>A0ABY4LLP9_9FLAO</name>
<keyword evidence="2" id="KW-1185">Reference proteome</keyword>